<protein>
    <recommendedName>
        <fullName evidence="2">HTH cro/C1-type domain-containing protein</fullName>
    </recommendedName>
</protein>
<keyword evidence="1" id="KW-0812">Transmembrane</keyword>
<evidence type="ECO:0000259" key="2">
    <source>
        <dbReference type="PROSITE" id="PS50943"/>
    </source>
</evidence>
<evidence type="ECO:0000313" key="3">
    <source>
        <dbReference type="EMBL" id="AQZ94708.1"/>
    </source>
</evidence>
<name>A0A1V0B454_9GAMM</name>
<dbReference type="Pfam" id="PF13413">
    <property type="entry name" value="HTH_25"/>
    <property type="match status" value="1"/>
</dbReference>
<organism evidence="3 4">
    <name type="scientific">Halopseudomonas phragmitis</name>
    <dbReference type="NCBI Taxonomy" id="1931241"/>
    <lineage>
        <taxon>Bacteria</taxon>
        <taxon>Pseudomonadati</taxon>
        <taxon>Pseudomonadota</taxon>
        <taxon>Gammaproteobacteria</taxon>
        <taxon>Pseudomonadales</taxon>
        <taxon>Pseudomonadaceae</taxon>
        <taxon>Halopseudomonas</taxon>
    </lineage>
</organism>
<dbReference type="KEGG" id="ppha:BVH74_08070"/>
<dbReference type="InterPro" id="IPR001387">
    <property type="entry name" value="Cro/C1-type_HTH"/>
</dbReference>
<evidence type="ECO:0000313" key="4">
    <source>
        <dbReference type="Proteomes" id="UP000243488"/>
    </source>
</evidence>
<dbReference type="Pfam" id="PF13464">
    <property type="entry name" value="RodZ_C"/>
    <property type="match status" value="1"/>
</dbReference>
<dbReference type="InterPro" id="IPR010982">
    <property type="entry name" value="Lambda_DNA-bd_dom_sf"/>
</dbReference>
<dbReference type="InterPro" id="IPR025194">
    <property type="entry name" value="RodZ-like_C"/>
</dbReference>
<dbReference type="RefSeq" id="WP_080049561.1">
    <property type="nucleotide sequence ID" value="NZ_CP020100.1"/>
</dbReference>
<keyword evidence="1" id="KW-1133">Transmembrane helix</keyword>
<keyword evidence="1" id="KW-0472">Membrane</keyword>
<evidence type="ECO:0000256" key="1">
    <source>
        <dbReference type="SAM" id="Phobius"/>
    </source>
</evidence>
<dbReference type="PROSITE" id="PS50943">
    <property type="entry name" value="HTH_CROC1"/>
    <property type="match status" value="1"/>
</dbReference>
<gene>
    <name evidence="3" type="ORF">BVH74_08070</name>
</gene>
<proteinExistence type="predicted"/>
<dbReference type="PANTHER" id="PTHR34475">
    <property type="match status" value="1"/>
</dbReference>
<feature type="transmembrane region" description="Helical" evidence="1">
    <location>
        <begin position="117"/>
        <end position="137"/>
    </location>
</feature>
<dbReference type="STRING" id="1931241.BVH74_08070"/>
<keyword evidence="4" id="KW-1185">Reference proteome</keyword>
<dbReference type="AlphaFoldDB" id="A0A1V0B454"/>
<sequence>MSVEHLPDEEPQAPAITVNPGEILRAEREAQNLSIAQVAEGLRLSRRMVEHLEAGEFDRLPGDTFSRGYVRAYARLLLLDPARLVQEFDRFRGIKTRERQVSGIGRVQHPPRATRQLMRWSSIVIVLVLLVLALLWWQEKRNLAPPAPVSELPERLIEEVQVDAMTLPEAVSPVRSPAIELLERDAAGQAASNSADAEVLATEPASDAEPAINAPAEVEPVAAANGLRMRFRDSCWLQVSAPGGQVLHSALMQAGQSLELAHSGPLDLVIGAVNAVESIEFQGQPVDLSATSQSGVARLRLGQ</sequence>
<dbReference type="EMBL" id="CP020100">
    <property type="protein sequence ID" value="AQZ94708.1"/>
    <property type="molecule type" value="Genomic_DNA"/>
</dbReference>
<accession>A0A1V0B454</accession>
<dbReference type="GO" id="GO:0003677">
    <property type="term" value="F:DNA binding"/>
    <property type="evidence" value="ECO:0007669"/>
    <property type="project" value="InterPro"/>
</dbReference>
<dbReference type="CDD" id="cd00093">
    <property type="entry name" value="HTH_XRE"/>
    <property type="match status" value="1"/>
</dbReference>
<feature type="domain" description="HTH cro/C1-type" evidence="2">
    <location>
        <begin position="24"/>
        <end position="56"/>
    </location>
</feature>
<dbReference type="InterPro" id="IPR050400">
    <property type="entry name" value="Bact_Cytoskel_RodZ"/>
</dbReference>
<dbReference type="Gene3D" id="1.10.260.40">
    <property type="entry name" value="lambda repressor-like DNA-binding domains"/>
    <property type="match status" value="1"/>
</dbReference>
<dbReference type="Proteomes" id="UP000243488">
    <property type="component" value="Chromosome"/>
</dbReference>
<reference evidence="3 4" key="1">
    <citation type="submission" date="2017-03" db="EMBL/GenBank/DDBJ databases">
        <title>Complete genome sequence of the novel DNRA strain Pseudomonas sp. S-6-2 isolated from Chinese polluted river sediment. Journal of Biotechnology.</title>
        <authorList>
            <person name="Li J."/>
            <person name="Xiang F."/>
            <person name="Wang L."/>
            <person name="Xi L."/>
            <person name="Liu J."/>
        </authorList>
    </citation>
    <scope>NUCLEOTIDE SEQUENCE [LARGE SCALE GENOMIC DNA]</scope>
    <source>
        <strain evidence="3 4">S-6-2</strain>
    </source>
</reference>
<dbReference type="PANTHER" id="PTHR34475:SF1">
    <property type="entry name" value="CYTOSKELETON PROTEIN RODZ"/>
    <property type="match status" value="1"/>
</dbReference>
<dbReference type="SUPFAM" id="SSF47413">
    <property type="entry name" value="lambda repressor-like DNA-binding domains"/>
    <property type="match status" value="1"/>
</dbReference>
<dbReference type="SMART" id="SM00530">
    <property type="entry name" value="HTH_XRE"/>
    <property type="match status" value="1"/>
</dbReference>